<dbReference type="Gene3D" id="3.10.150.10">
    <property type="entry name" value="DNA Polymerase III, subunit A, domain 2"/>
    <property type="match status" value="1"/>
</dbReference>
<evidence type="ECO:0000256" key="1">
    <source>
        <dbReference type="SAM" id="MobiDB-lite"/>
    </source>
</evidence>
<feature type="non-terminal residue" evidence="2">
    <location>
        <position position="1"/>
    </location>
</feature>
<accession>A0A0F9EI33</accession>
<dbReference type="EMBL" id="LAZR01027372">
    <property type="protein sequence ID" value="KKL65931.1"/>
    <property type="molecule type" value="Genomic_DNA"/>
</dbReference>
<name>A0A0F9EI33_9ZZZZ</name>
<gene>
    <name evidence="2" type="ORF">LCGC14_2150030</name>
</gene>
<dbReference type="AlphaFoldDB" id="A0A0F9EI33"/>
<proteinExistence type="predicted"/>
<protein>
    <submittedName>
        <fullName evidence="2">Uncharacterized protein</fullName>
    </submittedName>
</protein>
<evidence type="ECO:0000313" key="2">
    <source>
        <dbReference type="EMBL" id="KKL65931.1"/>
    </source>
</evidence>
<feature type="compositionally biased region" description="Polar residues" evidence="1">
    <location>
        <begin position="100"/>
        <end position="115"/>
    </location>
</feature>
<reference evidence="2" key="1">
    <citation type="journal article" date="2015" name="Nature">
        <title>Complex archaea that bridge the gap between prokaryotes and eukaryotes.</title>
        <authorList>
            <person name="Spang A."/>
            <person name="Saw J.H."/>
            <person name="Jorgensen S.L."/>
            <person name="Zaremba-Niedzwiedzka K."/>
            <person name="Martijn J."/>
            <person name="Lind A.E."/>
            <person name="van Eijk R."/>
            <person name="Schleper C."/>
            <person name="Guy L."/>
            <person name="Ettema T.J."/>
        </authorList>
    </citation>
    <scope>NUCLEOTIDE SEQUENCE</scope>
</reference>
<comment type="caution">
    <text evidence="2">The sequence shown here is derived from an EMBL/GenBank/DDBJ whole genome shotgun (WGS) entry which is preliminary data.</text>
</comment>
<organism evidence="2">
    <name type="scientific">marine sediment metagenome</name>
    <dbReference type="NCBI Taxonomy" id="412755"/>
    <lineage>
        <taxon>unclassified sequences</taxon>
        <taxon>metagenomes</taxon>
        <taxon>ecological metagenomes</taxon>
    </lineage>
</organism>
<sequence>PAVPKKSTLPITTYIRLGEGKAVATDLETLVIADLPEAEEPMLLPFASIADTLKYVPGNGTLKIEVQNKKVSLAWDGGTASYPTESVQGFPVLPEMPTTAEGSMTASWPTPTGSG</sequence>
<feature type="region of interest" description="Disordered" evidence="1">
    <location>
        <begin position="86"/>
        <end position="115"/>
    </location>
</feature>